<evidence type="ECO:0000256" key="1">
    <source>
        <dbReference type="PROSITE-ProRule" id="PRU00042"/>
    </source>
</evidence>
<dbReference type="PROSITE" id="PS00028">
    <property type="entry name" value="ZINC_FINGER_C2H2_1"/>
    <property type="match status" value="1"/>
</dbReference>
<accession>A0AAE0VHJ1</accession>
<name>A0AAE0VHJ1_9BIVA</name>
<dbReference type="GO" id="GO:0008270">
    <property type="term" value="F:zinc ion binding"/>
    <property type="evidence" value="ECO:0007669"/>
    <property type="project" value="UniProtKB-KW"/>
</dbReference>
<protein>
    <recommendedName>
        <fullName evidence="3">C2H2-type domain-containing protein</fullName>
    </recommendedName>
</protein>
<sequence length="212" mass="24757">MCMARTKITPRKMKNCPFCEEKYDSDVALLEHIRRKHSVKKYRCEECAYSTDPTGDFKKHQERLHGRERSPLKESDRQYSNEHSSMSSSAACESLSVFKPTTFEEVPIPTFVMPTPISPIRTPRRGFTIAGEAERRRVTVVCQTEVEPQVRIRRETEDKETIRADGTKHKIRRTLRVEEWTEPLPVQPCDQECGCRCHDSWKEGQRNDGHLY</sequence>
<reference evidence="4" key="1">
    <citation type="journal article" date="2021" name="Genome Biol. Evol.">
        <title>A High-Quality Reference Genome for a Parasitic Bivalve with Doubly Uniparental Inheritance (Bivalvia: Unionida).</title>
        <authorList>
            <person name="Smith C.H."/>
        </authorList>
    </citation>
    <scope>NUCLEOTIDE SEQUENCE</scope>
    <source>
        <strain evidence="4">CHS0354</strain>
    </source>
</reference>
<keyword evidence="1" id="KW-0863">Zinc-finger</keyword>
<reference evidence="4" key="2">
    <citation type="journal article" date="2021" name="Genome Biol. Evol.">
        <title>Developing a high-quality reference genome for a parasitic bivalve with doubly uniparental inheritance (Bivalvia: Unionida).</title>
        <authorList>
            <person name="Smith C.H."/>
        </authorList>
    </citation>
    <scope>NUCLEOTIDE SEQUENCE</scope>
    <source>
        <strain evidence="4">CHS0354</strain>
        <tissue evidence="4">Mantle</tissue>
    </source>
</reference>
<dbReference type="Proteomes" id="UP001195483">
    <property type="component" value="Unassembled WGS sequence"/>
</dbReference>
<dbReference type="InterPro" id="IPR013087">
    <property type="entry name" value="Znf_C2H2_type"/>
</dbReference>
<feature type="compositionally biased region" description="Basic and acidic residues" evidence="2">
    <location>
        <begin position="55"/>
        <end position="80"/>
    </location>
</feature>
<dbReference type="Gene3D" id="3.30.160.60">
    <property type="entry name" value="Classic Zinc Finger"/>
    <property type="match status" value="1"/>
</dbReference>
<evidence type="ECO:0000313" key="5">
    <source>
        <dbReference type="Proteomes" id="UP001195483"/>
    </source>
</evidence>
<evidence type="ECO:0000313" key="4">
    <source>
        <dbReference type="EMBL" id="KAK3578144.1"/>
    </source>
</evidence>
<feature type="region of interest" description="Disordered" evidence="2">
    <location>
        <begin position="53"/>
        <end position="87"/>
    </location>
</feature>
<dbReference type="SMART" id="SM00355">
    <property type="entry name" value="ZnF_C2H2"/>
    <property type="match status" value="2"/>
</dbReference>
<evidence type="ECO:0000259" key="3">
    <source>
        <dbReference type="PROSITE" id="PS50157"/>
    </source>
</evidence>
<reference evidence="4" key="3">
    <citation type="submission" date="2023-05" db="EMBL/GenBank/DDBJ databases">
        <authorList>
            <person name="Smith C.H."/>
        </authorList>
    </citation>
    <scope>NUCLEOTIDE SEQUENCE</scope>
    <source>
        <strain evidence="4">CHS0354</strain>
        <tissue evidence="4">Mantle</tissue>
    </source>
</reference>
<organism evidence="4 5">
    <name type="scientific">Potamilus streckersoni</name>
    <dbReference type="NCBI Taxonomy" id="2493646"/>
    <lineage>
        <taxon>Eukaryota</taxon>
        <taxon>Metazoa</taxon>
        <taxon>Spiralia</taxon>
        <taxon>Lophotrochozoa</taxon>
        <taxon>Mollusca</taxon>
        <taxon>Bivalvia</taxon>
        <taxon>Autobranchia</taxon>
        <taxon>Heteroconchia</taxon>
        <taxon>Palaeoheterodonta</taxon>
        <taxon>Unionida</taxon>
        <taxon>Unionoidea</taxon>
        <taxon>Unionidae</taxon>
        <taxon>Ambleminae</taxon>
        <taxon>Lampsilini</taxon>
        <taxon>Potamilus</taxon>
    </lineage>
</organism>
<dbReference type="SUPFAM" id="SSF57667">
    <property type="entry name" value="beta-beta-alpha zinc fingers"/>
    <property type="match status" value="1"/>
</dbReference>
<keyword evidence="1" id="KW-0862">Zinc</keyword>
<dbReference type="EMBL" id="JAEAOA010000713">
    <property type="protein sequence ID" value="KAK3578144.1"/>
    <property type="molecule type" value="Genomic_DNA"/>
</dbReference>
<feature type="domain" description="C2H2-type" evidence="3">
    <location>
        <begin position="42"/>
        <end position="70"/>
    </location>
</feature>
<comment type="caution">
    <text evidence="4">The sequence shown here is derived from an EMBL/GenBank/DDBJ whole genome shotgun (WGS) entry which is preliminary data.</text>
</comment>
<keyword evidence="1" id="KW-0479">Metal-binding</keyword>
<evidence type="ECO:0000256" key="2">
    <source>
        <dbReference type="SAM" id="MobiDB-lite"/>
    </source>
</evidence>
<dbReference type="AlphaFoldDB" id="A0AAE0VHJ1"/>
<dbReference type="InterPro" id="IPR036236">
    <property type="entry name" value="Znf_C2H2_sf"/>
</dbReference>
<keyword evidence="5" id="KW-1185">Reference proteome</keyword>
<gene>
    <name evidence="4" type="ORF">CHS0354_011667</name>
</gene>
<dbReference type="PROSITE" id="PS50157">
    <property type="entry name" value="ZINC_FINGER_C2H2_2"/>
    <property type="match status" value="1"/>
</dbReference>
<proteinExistence type="predicted"/>